<keyword evidence="1" id="KW-0472">Membrane</keyword>
<keyword evidence="4" id="KW-1185">Reference proteome</keyword>
<dbReference type="PANTHER" id="PTHR13887">
    <property type="entry name" value="GLUTATHIONE S-TRANSFERASE KAPPA"/>
    <property type="match status" value="1"/>
</dbReference>
<feature type="domain" description="DSBA-like thioredoxin" evidence="2">
    <location>
        <begin position="9"/>
        <end position="188"/>
    </location>
</feature>
<dbReference type="RefSeq" id="WP_311512332.1">
    <property type="nucleotide sequence ID" value="NZ_JAVREP010000009.1"/>
</dbReference>
<evidence type="ECO:0000313" key="4">
    <source>
        <dbReference type="Proteomes" id="UP001183390"/>
    </source>
</evidence>
<protein>
    <submittedName>
        <fullName evidence="3">DsbA family protein</fullName>
    </submittedName>
</protein>
<dbReference type="EMBL" id="JAVREP010000009">
    <property type="protein sequence ID" value="MDT0329698.1"/>
    <property type="molecule type" value="Genomic_DNA"/>
</dbReference>
<keyword evidence="1" id="KW-1133">Transmembrane helix</keyword>
<gene>
    <name evidence="3" type="ORF">RM479_14865</name>
</gene>
<dbReference type="InterPro" id="IPR001853">
    <property type="entry name" value="DSBA-like_thioredoxin_dom"/>
</dbReference>
<dbReference type="InterPro" id="IPR036249">
    <property type="entry name" value="Thioredoxin-like_sf"/>
</dbReference>
<evidence type="ECO:0000259" key="2">
    <source>
        <dbReference type="Pfam" id="PF01323"/>
    </source>
</evidence>
<sequence>MRQHQSVRVEIVLDVICAASYIAFVRLRRAMDRARAGGTEVRSVIRPFQLAPGVDFHGEPLLDFLTRRFGEHVRPELDQAAADALRDGVVLDYGRAVAAGTFEAHRLIASADARGRGEAMTERLFRAHFTDGLDISDEGVLRELAAEVGVPANDASEEGLRLELTWVRERGVRAVPVFTFGGGAPMVGVRDESVYDGALAGETSRVGGPSGASGA</sequence>
<reference evidence="4" key="1">
    <citation type="submission" date="2023-07" db="EMBL/GenBank/DDBJ databases">
        <title>30 novel species of actinomycetes from the DSMZ collection.</title>
        <authorList>
            <person name="Nouioui I."/>
        </authorList>
    </citation>
    <scope>NUCLEOTIDE SEQUENCE [LARGE SCALE GENOMIC DNA]</scope>
    <source>
        <strain evidence="4">DSM 44743</strain>
    </source>
</reference>
<name>A0ABU2MAU2_9ACTN</name>
<dbReference type="Pfam" id="PF01323">
    <property type="entry name" value="DSBA"/>
    <property type="match status" value="1"/>
</dbReference>
<keyword evidence="1" id="KW-0812">Transmembrane</keyword>
<dbReference type="SUPFAM" id="SSF52833">
    <property type="entry name" value="Thioredoxin-like"/>
    <property type="match status" value="1"/>
</dbReference>
<accession>A0ABU2MAU2</accession>
<evidence type="ECO:0000313" key="3">
    <source>
        <dbReference type="EMBL" id="MDT0329698.1"/>
    </source>
</evidence>
<evidence type="ECO:0000256" key="1">
    <source>
        <dbReference type="SAM" id="Phobius"/>
    </source>
</evidence>
<dbReference type="PANTHER" id="PTHR13887:SF41">
    <property type="entry name" value="THIOREDOXIN SUPERFAMILY PROTEIN"/>
    <property type="match status" value="1"/>
</dbReference>
<feature type="transmembrane region" description="Helical" evidence="1">
    <location>
        <begin position="6"/>
        <end position="25"/>
    </location>
</feature>
<dbReference type="Proteomes" id="UP001183390">
    <property type="component" value="Unassembled WGS sequence"/>
</dbReference>
<organism evidence="3 4">
    <name type="scientific">Nocardiopsis lambiniae</name>
    <dbReference type="NCBI Taxonomy" id="3075539"/>
    <lineage>
        <taxon>Bacteria</taxon>
        <taxon>Bacillati</taxon>
        <taxon>Actinomycetota</taxon>
        <taxon>Actinomycetes</taxon>
        <taxon>Streptosporangiales</taxon>
        <taxon>Nocardiopsidaceae</taxon>
        <taxon>Nocardiopsis</taxon>
    </lineage>
</organism>
<comment type="caution">
    <text evidence="3">The sequence shown here is derived from an EMBL/GenBank/DDBJ whole genome shotgun (WGS) entry which is preliminary data.</text>
</comment>
<proteinExistence type="predicted"/>
<dbReference type="Gene3D" id="3.40.30.10">
    <property type="entry name" value="Glutaredoxin"/>
    <property type="match status" value="1"/>
</dbReference>